<dbReference type="SUPFAM" id="SSF55136">
    <property type="entry name" value="Probable bacterial effector-binding domain"/>
    <property type="match status" value="1"/>
</dbReference>
<dbReference type="SMART" id="SM00871">
    <property type="entry name" value="AraC_E_bind"/>
    <property type="match status" value="1"/>
</dbReference>
<dbReference type="Pfam" id="PF13411">
    <property type="entry name" value="MerR_1"/>
    <property type="match status" value="1"/>
</dbReference>
<sequence>MPVHQNSYYSIGQAAKICNISIQTLRYYDKIGLMKPSEIDKSSGYRYYSNLDILHIKIVQDMKSLDFSLEEIRHALQSGSLNRIKGLMKAKHEEALQELRRLERITTSIEQRITQIDSLLEMNRGTKDSEVLIELKELEDRYVAYDRKRSVCGMETMVLKFTELFGTIYENGMTQNGYMMTIYHENIMTFDRNDTDLEVAIPIKRVETNHNFTRVIPGGTYITAMYTGIPTEQTYKCIYGKLLEWMTKNGYCEGGPAVEQYLVDMTQMAKQEDYLIELQVPVSQRD</sequence>
<reference evidence="7 8" key="1">
    <citation type="submission" date="2017-04" db="EMBL/GenBank/DDBJ databases">
        <authorList>
            <person name="Afonso C.L."/>
            <person name="Miller P.J."/>
            <person name="Scott M.A."/>
            <person name="Spackman E."/>
            <person name="Goraichik I."/>
            <person name="Dimitrov K.M."/>
            <person name="Suarez D.L."/>
            <person name="Swayne D.E."/>
        </authorList>
    </citation>
    <scope>NUCLEOTIDE SEQUENCE [LARGE SCALE GENOMIC DNA]</scope>
    <source>
        <strain evidence="7 8">11</strain>
    </source>
</reference>
<dbReference type="InterPro" id="IPR011256">
    <property type="entry name" value="Reg_factor_effector_dom_sf"/>
</dbReference>
<evidence type="ECO:0000256" key="4">
    <source>
        <dbReference type="ARBA" id="ARBA00023163"/>
    </source>
</evidence>
<dbReference type="STRING" id="1852522.SAMN06295960_2427"/>
<protein>
    <submittedName>
        <fullName evidence="7">DNA-binding transcriptional regulator, MerR family</fullName>
    </submittedName>
</protein>
<dbReference type="Pfam" id="PF06445">
    <property type="entry name" value="GyrI-like"/>
    <property type="match status" value="1"/>
</dbReference>
<dbReference type="PROSITE" id="PS50937">
    <property type="entry name" value="HTH_MERR_2"/>
    <property type="match status" value="1"/>
</dbReference>
<evidence type="ECO:0000256" key="3">
    <source>
        <dbReference type="ARBA" id="ARBA00023125"/>
    </source>
</evidence>
<feature type="domain" description="HTH merR-type" evidence="6">
    <location>
        <begin position="8"/>
        <end position="78"/>
    </location>
</feature>
<keyword evidence="8" id="KW-1185">Reference proteome</keyword>
<dbReference type="PROSITE" id="PS00552">
    <property type="entry name" value="HTH_MERR_1"/>
    <property type="match status" value="1"/>
</dbReference>
<dbReference type="GO" id="GO:0003677">
    <property type="term" value="F:DNA binding"/>
    <property type="evidence" value="ECO:0007669"/>
    <property type="project" value="UniProtKB-KW"/>
</dbReference>
<dbReference type="PANTHER" id="PTHR30204:SF69">
    <property type="entry name" value="MERR-FAMILY TRANSCRIPTIONAL REGULATOR"/>
    <property type="match status" value="1"/>
</dbReference>
<dbReference type="GO" id="GO:0003700">
    <property type="term" value="F:DNA-binding transcription factor activity"/>
    <property type="evidence" value="ECO:0007669"/>
    <property type="project" value="InterPro"/>
</dbReference>
<keyword evidence="4" id="KW-0804">Transcription</keyword>
<keyword evidence="3 7" id="KW-0238">DNA-binding</keyword>
<dbReference type="InterPro" id="IPR047057">
    <property type="entry name" value="MerR_fam"/>
</dbReference>
<dbReference type="SMART" id="SM00422">
    <property type="entry name" value="HTH_MERR"/>
    <property type="match status" value="1"/>
</dbReference>
<feature type="coiled-coil region" evidence="5">
    <location>
        <begin position="85"/>
        <end position="112"/>
    </location>
</feature>
<name>A0A1X7KKA5_9BACL</name>
<dbReference type="AlphaFoldDB" id="A0A1X7KKA5"/>
<dbReference type="InterPro" id="IPR010499">
    <property type="entry name" value="AraC_E-bd"/>
</dbReference>
<evidence type="ECO:0000256" key="5">
    <source>
        <dbReference type="SAM" id="Coils"/>
    </source>
</evidence>
<evidence type="ECO:0000256" key="2">
    <source>
        <dbReference type="ARBA" id="ARBA00023015"/>
    </source>
</evidence>
<dbReference type="SUPFAM" id="SSF46955">
    <property type="entry name" value="Putative DNA-binding domain"/>
    <property type="match status" value="1"/>
</dbReference>
<dbReference type="Proteomes" id="UP000193834">
    <property type="component" value="Unassembled WGS sequence"/>
</dbReference>
<dbReference type="OrthoDB" id="9773308at2"/>
<evidence type="ECO:0000313" key="8">
    <source>
        <dbReference type="Proteomes" id="UP000193834"/>
    </source>
</evidence>
<keyword evidence="1" id="KW-0678">Repressor</keyword>
<dbReference type="InterPro" id="IPR000551">
    <property type="entry name" value="MerR-type_HTH_dom"/>
</dbReference>
<dbReference type="InterPro" id="IPR029442">
    <property type="entry name" value="GyrI-like"/>
</dbReference>
<keyword evidence="2" id="KW-0805">Transcription regulation</keyword>
<keyword evidence="5" id="KW-0175">Coiled coil</keyword>
<organism evidence="7 8">
    <name type="scientific">Paenibacillus aquistagni</name>
    <dbReference type="NCBI Taxonomy" id="1852522"/>
    <lineage>
        <taxon>Bacteria</taxon>
        <taxon>Bacillati</taxon>
        <taxon>Bacillota</taxon>
        <taxon>Bacilli</taxon>
        <taxon>Bacillales</taxon>
        <taxon>Paenibacillaceae</taxon>
        <taxon>Paenibacillus</taxon>
    </lineage>
</organism>
<dbReference type="PANTHER" id="PTHR30204">
    <property type="entry name" value="REDOX-CYCLING DRUG-SENSING TRANSCRIPTIONAL ACTIVATOR SOXR"/>
    <property type="match status" value="1"/>
</dbReference>
<dbReference type="EMBL" id="FXAZ01000003">
    <property type="protein sequence ID" value="SMG41715.1"/>
    <property type="molecule type" value="Genomic_DNA"/>
</dbReference>
<evidence type="ECO:0000313" key="7">
    <source>
        <dbReference type="EMBL" id="SMG41715.1"/>
    </source>
</evidence>
<evidence type="ECO:0000256" key="1">
    <source>
        <dbReference type="ARBA" id="ARBA00022491"/>
    </source>
</evidence>
<evidence type="ECO:0000259" key="6">
    <source>
        <dbReference type="PROSITE" id="PS50937"/>
    </source>
</evidence>
<gene>
    <name evidence="7" type="ORF">SAMN06295960_2427</name>
</gene>
<dbReference type="CDD" id="cd01107">
    <property type="entry name" value="HTH_BmrR"/>
    <property type="match status" value="1"/>
</dbReference>
<accession>A0A1X7KKA5</accession>
<dbReference type="InterPro" id="IPR009061">
    <property type="entry name" value="DNA-bd_dom_put_sf"/>
</dbReference>
<dbReference type="Gene3D" id="3.20.80.10">
    <property type="entry name" value="Regulatory factor, effector binding domain"/>
    <property type="match status" value="1"/>
</dbReference>
<proteinExistence type="predicted"/>
<dbReference type="Gene3D" id="1.10.1660.10">
    <property type="match status" value="1"/>
</dbReference>